<dbReference type="InterPro" id="IPR041739">
    <property type="entry name" value="G5K_ProB"/>
</dbReference>
<dbReference type="InterPro" id="IPR001048">
    <property type="entry name" value="Asp/Glu/Uridylate_kinase"/>
</dbReference>
<dbReference type="InterPro" id="IPR011529">
    <property type="entry name" value="Glu_5kinase"/>
</dbReference>
<keyword evidence="6 8" id="KW-0418">Kinase</keyword>
<keyword evidence="1 8" id="KW-0963">Cytoplasm</keyword>
<dbReference type="SUPFAM" id="SSF53633">
    <property type="entry name" value="Carbamate kinase-like"/>
    <property type="match status" value="1"/>
</dbReference>
<dbReference type="GO" id="GO:0005829">
    <property type="term" value="C:cytosol"/>
    <property type="evidence" value="ECO:0007669"/>
    <property type="project" value="TreeGrafter"/>
</dbReference>
<dbReference type="Proteomes" id="UP000027980">
    <property type="component" value="Chromosome"/>
</dbReference>
<comment type="similarity">
    <text evidence="8">Belongs to the glutamate 5-kinase family.</text>
</comment>
<feature type="binding site" evidence="8">
    <location>
        <begin position="210"/>
        <end position="216"/>
    </location>
    <ligand>
        <name>ATP</name>
        <dbReference type="ChEBI" id="CHEBI:30616"/>
    </ligand>
</feature>
<dbReference type="CDD" id="cd21157">
    <property type="entry name" value="PUA_G5K"/>
    <property type="match status" value="1"/>
</dbReference>
<organism evidence="10 11">
    <name type="scientific">Terribacillus saccharophilus</name>
    <dbReference type="NCBI Taxonomy" id="361277"/>
    <lineage>
        <taxon>Bacteria</taxon>
        <taxon>Bacillati</taxon>
        <taxon>Bacillota</taxon>
        <taxon>Bacilli</taxon>
        <taxon>Bacillales</taxon>
        <taxon>Bacillaceae</taxon>
        <taxon>Terribacillus</taxon>
    </lineage>
</organism>
<dbReference type="HAMAP" id="MF_00456">
    <property type="entry name" value="ProB"/>
    <property type="match status" value="1"/>
</dbReference>
<evidence type="ECO:0000256" key="2">
    <source>
        <dbReference type="ARBA" id="ARBA00022605"/>
    </source>
</evidence>
<dbReference type="PROSITE" id="PS00902">
    <property type="entry name" value="GLUTAMATE_5_KINASE"/>
    <property type="match status" value="1"/>
</dbReference>
<dbReference type="SUPFAM" id="SSF88697">
    <property type="entry name" value="PUA domain-like"/>
    <property type="match status" value="1"/>
</dbReference>
<comment type="function">
    <text evidence="8">Catalyzes the transfer of a phosphate group to glutamate to form L-glutamate 5-phosphate.</text>
</comment>
<dbReference type="Gene3D" id="3.40.1160.10">
    <property type="entry name" value="Acetylglutamate kinase-like"/>
    <property type="match status" value="1"/>
</dbReference>
<keyword evidence="7 8" id="KW-0067">ATP-binding</keyword>
<dbReference type="HOGENOM" id="CLU_025400_2_0_9"/>
<dbReference type="NCBIfam" id="TIGR01027">
    <property type="entry name" value="proB"/>
    <property type="match status" value="1"/>
</dbReference>
<dbReference type="GeneID" id="34220999"/>
<dbReference type="GO" id="GO:0004349">
    <property type="term" value="F:glutamate 5-kinase activity"/>
    <property type="evidence" value="ECO:0007669"/>
    <property type="project" value="UniProtKB-UniRule"/>
</dbReference>
<evidence type="ECO:0000256" key="1">
    <source>
        <dbReference type="ARBA" id="ARBA00022490"/>
    </source>
</evidence>
<protein>
    <recommendedName>
        <fullName evidence="8">Glutamate 5-kinase</fullName>
        <ecNumber evidence="8">2.7.2.11</ecNumber>
    </recommendedName>
    <alternativeName>
        <fullName evidence="8">Gamma-glutamyl kinase</fullName>
        <shortName evidence="8">GK</shortName>
    </alternativeName>
</protein>
<feature type="binding site" evidence="8">
    <location>
        <position position="48"/>
    </location>
    <ligand>
        <name>substrate</name>
    </ligand>
</feature>
<evidence type="ECO:0000256" key="4">
    <source>
        <dbReference type="ARBA" id="ARBA00022679"/>
    </source>
</evidence>
<dbReference type="KEGG" id="tap:GZ22_07835"/>
<dbReference type="PANTHER" id="PTHR43654">
    <property type="entry name" value="GLUTAMATE 5-KINASE"/>
    <property type="match status" value="1"/>
</dbReference>
<dbReference type="InterPro" id="IPR005715">
    <property type="entry name" value="Glu_5kinase/COase_Synthase"/>
</dbReference>
<evidence type="ECO:0000313" key="11">
    <source>
        <dbReference type="Proteomes" id="UP000027980"/>
    </source>
</evidence>
<accession>A0A075LJJ0</accession>
<dbReference type="EMBL" id="CP008876">
    <property type="protein sequence ID" value="AIF66554.1"/>
    <property type="molecule type" value="Genomic_DNA"/>
</dbReference>
<dbReference type="InterPro" id="IPR036393">
    <property type="entry name" value="AceGlu_kinase-like_sf"/>
</dbReference>
<dbReference type="Pfam" id="PF00696">
    <property type="entry name" value="AA_kinase"/>
    <property type="match status" value="1"/>
</dbReference>
<evidence type="ECO:0000256" key="3">
    <source>
        <dbReference type="ARBA" id="ARBA00022650"/>
    </source>
</evidence>
<feature type="binding site" evidence="8">
    <location>
        <position position="8"/>
    </location>
    <ligand>
        <name>ATP</name>
        <dbReference type="ChEBI" id="CHEBI:30616"/>
    </ligand>
</feature>
<dbReference type="PRINTS" id="PR00474">
    <property type="entry name" value="GLU5KINASE"/>
</dbReference>
<feature type="binding site" evidence="8">
    <location>
        <begin position="167"/>
        <end position="168"/>
    </location>
    <ligand>
        <name>ATP</name>
        <dbReference type="ChEBI" id="CHEBI:30616"/>
    </ligand>
</feature>
<dbReference type="FunFam" id="3.40.1160.10:FF:000018">
    <property type="entry name" value="Glutamate 5-kinase"/>
    <property type="match status" value="1"/>
</dbReference>
<dbReference type="GO" id="GO:0003723">
    <property type="term" value="F:RNA binding"/>
    <property type="evidence" value="ECO:0007669"/>
    <property type="project" value="InterPro"/>
</dbReference>
<dbReference type="PIRSF" id="PIRSF000729">
    <property type="entry name" value="GK"/>
    <property type="match status" value="1"/>
</dbReference>
<dbReference type="InterPro" id="IPR015947">
    <property type="entry name" value="PUA-like_sf"/>
</dbReference>
<dbReference type="GO" id="GO:0055129">
    <property type="term" value="P:L-proline biosynthetic process"/>
    <property type="evidence" value="ECO:0007669"/>
    <property type="project" value="UniProtKB-UniRule"/>
</dbReference>
<comment type="pathway">
    <text evidence="8">Amino-acid biosynthesis; L-proline biosynthesis; L-glutamate 5-semialdehyde from L-glutamate: step 1/2.</text>
</comment>
<dbReference type="AlphaFoldDB" id="A0A075LJJ0"/>
<evidence type="ECO:0000256" key="5">
    <source>
        <dbReference type="ARBA" id="ARBA00022741"/>
    </source>
</evidence>
<evidence type="ECO:0000256" key="8">
    <source>
        <dbReference type="HAMAP-Rule" id="MF_00456"/>
    </source>
</evidence>
<dbReference type="CDD" id="cd04242">
    <property type="entry name" value="AAK_G5K_ProB"/>
    <property type="match status" value="1"/>
</dbReference>
<dbReference type="OrthoDB" id="9804434at2"/>
<keyword evidence="2 8" id="KW-0028">Amino-acid biosynthesis</keyword>
<name>A0A075LJJ0_9BACI</name>
<dbReference type="PANTHER" id="PTHR43654:SF1">
    <property type="entry name" value="ISOPENTENYL PHOSPHATE KINASE"/>
    <property type="match status" value="1"/>
</dbReference>
<dbReference type="InterPro" id="IPR002478">
    <property type="entry name" value="PUA"/>
</dbReference>
<keyword evidence="3 8" id="KW-0641">Proline biosynthesis</keyword>
<evidence type="ECO:0000256" key="6">
    <source>
        <dbReference type="ARBA" id="ARBA00022777"/>
    </source>
</evidence>
<dbReference type="RefSeq" id="WP_038560700.1">
    <property type="nucleotide sequence ID" value="NZ_CP008876.1"/>
</dbReference>
<dbReference type="InterPro" id="IPR036974">
    <property type="entry name" value="PUA_sf"/>
</dbReference>
<dbReference type="InterPro" id="IPR019797">
    <property type="entry name" value="Glutamate_5-kinase_CS"/>
</dbReference>
<feature type="domain" description="PUA" evidence="9">
    <location>
        <begin position="277"/>
        <end position="362"/>
    </location>
</feature>
<dbReference type="GO" id="GO:0005524">
    <property type="term" value="F:ATP binding"/>
    <property type="evidence" value="ECO:0007669"/>
    <property type="project" value="UniProtKB-KW"/>
</dbReference>
<sequence>MMKRIIVKIGSSMLSEYGGGMSESKIRQHTDQIAALIKEGHEVILVSSGAVAAGFRQLGYPSRPVTIEGKQAAAAIGQGLLVQAYTEAFGKHDMKCAQLLLTRDVFTNADQYHNSYNTLQELLKRNIIPIINENDSVSIRELTFGDNDMLSAYVSGLVKADLLILITDVDGIYDKNPNTYPDAKRYQRLDVIPPEMQASIEQTSGSNVGTGGMYSKVLAAQTALELGVPVFIGTTNDQSTLHEISQGNGAGTYIGDEATEVQRKTKQWLTHHARATGSLTIDSGAAVALLQHGKSLLPIGITEVQGTFSASAVVEIKTTDGDTIARGISDISSADLREMLTNRESDPSSVWHKAVVHRNYIVFL</sequence>
<proteinExistence type="inferred from homology"/>
<feature type="binding site" evidence="8">
    <location>
        <position position="135"/>
    </location>
    <ligand>
        <name>substrate</name>
    </ligand>
</feature>
<dbReference type="UniPathway" id="UPA00098">
    <property type="reaction ID" value="UER00359"/>
</dbReference>
<dbReference type="Pfam" id="PF01472">
    <property type="entry name" value="PUA"/>
    <property type="match status" value="1"/>
</dbReference>
<feature type="binding site" evidence="8">
    <location>
        <position position="147"/>
    </location>
    <ligand>
        <name>substrate</name>
    </ligand>
</feature>
<keyword evidence="5 8" id="KW-0547">Nucleotide-binding</keyword>
<dbReference type="Gene3D" id="2.30.130.10">
    <property type="entry name" value="PUA domain"/>
    <property type="match status" value="1"/>
</dbReference>
<comment type="subcellular location">
    <subcellularLocation>
        <location evidence="8">Cytoplasm</location>
    </subcellularLocation>
</comment>
<dbReference type="EC" id="2.7.2.11" evidence="8"/>
<gene>
    <name evidence="8" type="primary">proB</name>
    <name evidence="10" type="ORF">GZ22_07835</name>
</gene>
<reference evidence="10 11" key="1">
    <citation type="submission" date="2014-07" db="EMBL/GenBank/DDBJ databases">
        <title>Complete genome sequence of a moderately halophilic bacterium Terribacillus aidingensis MP602, isolated from Cryptomeria fortunei in Tianmu mountain in China.</title>
        <authorList>
            <person name="Wang Y."/>
            <person name="Lu P."/>
            <person name="Zhang L."/>
        </authorList>
    </citation>
    <scope>NUCLEOTIDE SEQUENCE [LARGE SCALE GENOMIC DNA]</scope>
    <source>
        <strain evidence="10 11">MP602</strain>
    </source>
</reference>
<comment type="catalytic activity">
    <reaction evidence="8">
        <text>L-glutamate + ATP = L-glutamyl 5-phosphate + ADP</text>
        <dbReference type="Rhea" id="RHEA:14877"/>
        <dbReference type="ChEBI" id="CHEBI:29985"/>
        <dbReference type="ChEBI" id="CHEBI:30616"/>
        <dbReference type="ChEBI" id="CHEBI:58274"/>
        <dbReference type="ChEBI" id="CHEBI:456216"/>
        <dbReference type="EC" id="2.7.2.11"/>
    </reaction>
</comment>
<evidence type="ECO:0000256" key="7">
    <source>
        <dbReference type="ARBA" id="ARBA00022840"/>
    </source>
</evidence>
<keyword evidence="4 8" id="KW-0808">Transferase</keyword>
<evidence type="ECO:0000259" key="9">
    <source>
        <dbReference type="SMART" id="SM00359"/>
    </source>
</evidence>
<dbReference type="PROSITE" id="PS50890">
    <property type="entry name" value="PUA"/>
    <property type="match status" value="1"/>
</dbReference>
<dbReference type="InterPro" id="IPR001057">
    <property type="entry name" value="Glu/AcGlu_kinase"/>
</dbReference>
<evidence type="ECO:0000313" key="10">
    <source>
        <dbReference type="EMBL" id="AIF66554.1"/>
    </source>
</evidence>
<dbReference type="SMART" id="SM00359">
    <property type="entry name" value="PUA"/>
    <property type="match status" value="1"/>
</dbReference>